<reference evidence="2" key="1">
    <citation type="submission" date="2022-07" db="EMBL/GenBank/DDBJ databases">
        <title>Genome Sequence of Xylaria arbuscula.</title>
        <authorList>
            <person name="Buettner E."/>
        </authorList>
    </citation>
    <scope>NUCLEOTIDE SEQUENCE</scope>
    <source>
        <strain evidence="2">VT107</strain>
    </source>
</reference>
<organism evidence="2 3">
    <name type="scientific">Xylaria arbuscula</name>
    <dbReference type="NCBI Taxonomy" id="114810"/>
    <lineage>
        <taxon>Eukaryota</taxon>
        <taxon>Fungi</taxon>
        <taxon>Dikarya</taxon>
        <taxon>Ascomycota</taxon>
        <taxon>Pezizomycotina</taxon>
        <taxon>Sordariomycetes</taxon>
        <taxon>Xylariomycetidae</taxon>
        <taxon>Xylariales</taxon>
        <taxon>Xylariaceae</taxon>
        <taxon>Xylaria</taxon>
    </lineage>
</organism>
<dbReference type="Gene3D" id="3.90.550.10">
    <property type="entry name" value="Spore Coat Polysaccharide Biosynthesis Protein SpsA, Chain A"/>
    <property type="match status" value="1"/>
</dbReference>
<sequence>MQGADDAVDSSGNKTLDITGPIPDDQLGAAVRQLDQRRVYVNELIENTHDDDLLHVDSVGATILYMRTHLIRQGLSFPAWNVVGTTWSHDGWSGIETEGLCYMASQIEGGGCFVLGGDHHVRHADVIAA</sequence>
<proteinExistence type="predicted"/>
<dbReference type="AlphaFoldDB" id="A0A9W8TH54"/>
<dbReference type="Proteomes" id="UP001148614">
    <property type="component" value="Unassembled WGS sequence"/>
</dbReference>
<feature type="region of interest" description="Disordered" evidence="1">
    <location>
        <begin position="1"/>
        <end position="21"/>
    </location>
</feature>
<gene>
    <name evidence="2" type="ORF">NPX13_g11252</name>
</gene>
<dbReference type="EMBL" id="JANPWZ010003628">
    <property type="protein sequence ID" value="KAJ3551874.1"/>
    <property type="molecule type" value="Genomic_DNA"/>
</dbReference>
<evidence type="ECO:0000313" key="2">
    <source>
        <dbReference type="EMBL" id="KAJ3551874.1"/>
    </source>
</evidence>
<dbReference type="InterPro" id="IPR029044">
    <property type="entry name" value="Nucleotide-diphossugar_trans"/>
</dbReference>
<accession>A0A9W8TH54</accession>
<protein>
    <submittedName>
        <fullName evidence="2">Uncharacterized protein</fullName>
    </submittedName>
</protein>
<comment type="caution">
    <text evidence="2">The sequence shown here is derived from an EMBL/GenBank/DDBJ whole genome shotgun (WGS) entry which is preliminary data.</text>
</comment>
<evidence type="ECO:0000256" key="1">
    <source>
        <dbReference type="SAM" id="MobiDB-lite"/>
    </source>
</evidence>
<dbReference type="VEuPathDB" id="FungiDB:F4678DRAFT_444877"/>
<name>A0A9W8TH54_9PEZI</name>
<keyword evidence="3" id="KW-1185">Reference proteome</keyword>
<evidence type="ECO:0000313" key="3">
    <source>
        <dbReference type="Proteomes" id="UP001148614"/>
    </source>
</evidence>